<dbReference type="AlphaFoldDB" id="A0A6A3VX75"/>
<dbReference type="Proteomes" id="UP000433483">
    <property type="component" value="Unassembled WGS sequence"/>
</dbReference>
<sequence>MPNFINLSSDEDEEDEELPFLQTKNSAVKVGKRLRRAGSGSKSVHSDEDDSPWLKRKIRRVETSSGVTTRAEVHRTPPRATRSSSKTPRRSAKSTFSKSKNSSNRDKNAPIQAKNRPTGTRNLLWILESLHGRLSQRPEAVSATDVPIPSPVEKSQGGGQESVASISPATKPAPSLASGQPKIQELVTQSKNAPSNVVEAIPQPQSAAQEPVVPQPEAPLSEELPLSELPSQVLISKTPEPVVKNTSAQPRVQVPDALRSAIAQVVSQRQELLNSRWGRRQSSFSDSDYAPSDGDDDEDDGEKYLEEDSGSANKDSKRRNPLPSAKDNTPAARSIRDTTESSPRSAKRSAPRAQDASTVNRSPSSRQQPTLTAGHIPPLLNLPRTIIGETNLERKRTFFQAKKLAFEQFESICEGELQQLEVELLRREMETRESFAQKEIQLQRMNIRAEVIHRMVLAGASVDDISERLTLL</sequence>
<dbReference type="EMBL" id="QXGB01003000">
    <property type="protein sequence ID" value="KAE9173473.1"/>
    <property type="molecule type" value="Genomic_DNA"/>
</dbReference>
<feature type="compositionally biased region" description="Acidic residues" evidence="1">
    <location>
        <begin position="293"/>
        <end position="309"/>
    </location>
</feature>
<feature type="compositionally biased region" description="Acidic residues" evidence="1">
    <location>
        <begin position="9"/>
        <end position="18"/>
    </location>
</feature>
<feature type="region of interest" description="Disordered" evidence="1">
    <location>
        <begin position="268"/>
        <end position="378"/>
    </location>
</feature>
<feature type="region of interest" description="Disordered" evidence="1">
    <location>
        <begin position="1"/>
        <end position="121"/>
    </location>
</feature>
<gene>
    <name evidence="2" type="ORF">PF005_g26254</name>
</gene>
<evidence type="ECO:0000256" key="1">
    <source>
        <dbReference type="SAM" id="MobiDB-lite"/>
    </source>
</evidence>
<dbReference type="OrthoDB" id="129444at2759"/>
<comment type="caution">
    <text evidence="2">The sequence shown here is derived from an EMBL/GenBank/DDBJ whole genome shotgun (WGS) entry which is preliminary data.</text>
</comment>
<evidence type="ECO:0000313" key="2">
    <source>
        <dbReference type="EMBL" id="KAE9173473.1"/>
    </source>
</evidence>
<name>A0A6A3VX75_9STRA</name>
<feature type="compositionally biased region" description="Polar residues" evidence="1">
    <location>
        <begin position="355"/>
        <end position="371"/>
    </location>
</feature>
<keyword evidence="3" id="KW-1185">Reference proteome</keyword>
<accession>A0A6A3VX75</accession>
<protein>
    <submittedName>
        <fullName evidence="2">Uncharacterized protein</fullName>
    </submittedName>
</protein>
<feature type="compositionally biased region" description="Low complexity" evidence="1">
    <location>
        <begin position="93"/>
        <end position="102"/>
    </location>
</feature>
<reference evidence="2 3" key="1">
    <citation type="submission" date="2018-08" db="EMBL/GenBank/DDBJ databases">
        <title>Genomic investigation of the strawberry pathogen Phytophthora fragariae indicates pathogenicity is determined by transcriptional variation in three key races.</title>
        <authorList>
            <person name="Adams T.M."/>
            <person name="Armitage A.D."/>
            <person name="Sobczyk M.K."/>
            <person name="Bates H.J."/>
            <person name="Dunwell J.M."/>
            <person name="Nellist C.F."/>
            <person name="Harrison R.J."/>
        </authorList>
    </citation>
    <scope>NUCLEOTIDE SEQUENCE [LARGE SCALE GENOMIC DNA]</scope>
    <source>
        <strain evidence="2 3">NOV-27</strain>
    </source>
</reference>
<feature type="compositionally biased region" description="Polar residues" evidence="1">
    <location>
        <begin position="186"/>
        <end position="195"/>
    </location>
</feature>
<feature type="region of interest" description="Disordered" evidence="1">
    <location>
        <begin position="135"/>
        <end position="226"/>
    </location>
</feature>
<evidence type="ECO:0000313" key="3">
    <source>
        <dbReference type="Proteomes" id="UP000433483"/>
    </source>
</evidence>
<organism evidence="2 3">
    <name type="scientific">Phytophthora fragariae</name>
    <dbReference type="NCBI Taxonomy" id="53985"/>
    <lineage>
        <taxon>Eukaryota</taxon>
        <taxon>Sar</taxon>
        <taxon>Stramenopiles</taxon>
        <taxon>Oomycota</taxon>
        <taxon>Peronosporomycetes</taxon>
        <taxon>Peronosporales</taxon>
        <taxon>Peronosporaceae</taxon>
        <taxon>Phytophthora</taxon>
    </lineage>
</organism>
<proteinExistence type="predicted"/>